<organism evidence="1 2">
    <name type="scientific">Litorilituus sediminis</name>
    <dbReference type="NCBI Taxonomy" id="718192"/>
    <lineage>
        <taxon>Bacteria</taxon>
        <taxon>Pseudomonadati</taxon>
        <taxon>Pseudomonadota</taxon>
        <taxon>Gammaproteobacteria</taxon>
        <taxon>Alteromonadales</taxon>
        <taxon>Colwelliaceae</taxon>
        <taxon>Litorilituus</taxon>
    </lineage>
</organism>
<sequence>MFLQSAKSDTALYQMLERDRFDFMLTYPSSANYAIETNLLSSQYSLIKIEGLAPFLKAGVACSNSAWGRQVIKDVNIALKQIKNSNSYFEALSSWSKHSHDHQLFRRFYYSDFIKNTSEKPKT</sequence>
<reference evidence="1 2" key="1">
    <citation type="submission" date="2018-12" db="EMBL/GenBank/DDBJ databases">
        <title>Complete genome of Litorilituus sediminis.</title>
        <authorList>
            <person name="Liu A."/>
            <person name="Rong J."/>
        </authorList>
    </citation>
    <scope>NUCLEOTIDE SEQUENCE [LARGE SCALE GENOMIC DNA]</scope>
    <source>
        <strain evidence="1 2">JCM 17549</strain>
    </source>
</reference>
<evidence type="ECO:0008006" key="3">
    <source>
        <dbReference type="Google" id="ProtNLM"/>
    </source>
</evidence>
<dbReference type="AlphaFoldDB" id="A0A4P6P7S9"/>
<dbReference type="EMBL" id="CP034759">
    <property type="protein sequence ID" value="QBG37128.1"/>
    <property type="molecule type" value="Genomic_DNA"/>
</dbReference>
<dbReference type="Proteomes" id="UP000290244">
    <property type="component" value="Chromosome"/>
</dbReference>
<evidence type="ECO:0000313" key="2">
    <source>
        <dbReference type="Proteomes" id="UP000290244"/>
    </source>
</evidence>
<dbReference type="KEGG" id="lsd:EMK97_16025"/>
<protein>
    <recommendedName>
        <fullName evidence="3">Transporter substrate-binding domain-containing protein</fullName>
    </recommendedName>
</protein>
<dbReference type="OrthoDB" id="8439154at2"/>
<keyword evidence="2" id="KW-1185">Reference proteome</keyword>
<accession>A0A4P6P7S9</accession>
<name>A0A4P6P7S9_9GAMM</name>
<gene>
    <name evidence="1" type="ORF">EMK97_16025</name>
</gene>
<proteinExistence type="predicted"/>
<dbReference type="SUPFAM" id="SSF53850">
    <property type="entry name" value="Periplasmic binding protein-like II"/>
    <property type="match status" value="1"/>
</dbReference>
<evidence type="ECO:0000313" key="1">
    <source>
        <dbReference type="EMBL" id="QBG37128.1"/>
    </source>
</evidence>
<dbReference type="RefSeq" id="WP_130603797.1">
    <property type="nucleotide sequence ID" value="NZ_CP034759.1"/>
</dbReference>